<accession>A0A4R7UWR4</accession>
<name>A0A4R7UWR4_9PSEU</name>
<evidence type="ECO:0000256" key="7">
    <source>
        <dbReference type="ARBA" id="ARBA00022837"/>
    </source>
</evidence>
<dbReference type="EMBL" id="SOCP01000021">
    <property type="protein sequence ID" value="TDV40960.1"/>
    <property type="molecule type" value="Genomic_DNA"/>
</dbReference>
<dbReference type="Pfam" id="PF02780">
    <property type="entry name" value="Transketolase_C"/>
    <property type="match status" value="1"/>
</dbReference>
<dbReference type="PANTHER" id="PTHR43195">
    <property type="entry name" value="TRANSKETOLASE"/>
    <property type="match status" value="1"/>
</dbReference>
<keyword evidence="12" id="KW-1185">Reference proteome</keyword>
<dbReference type="RefSeq" id="WP_133907909.1">
    <property type="nucleotide sequence ID" value="NZ_SOCP01000021.1"/>
</dbReference>
<comment type="cofactor">
    <cofactor evidence="2">
        <name>thiamine diphosphate</name>
        <dbReference type="ChEBI" id="CHEBI:58937"/>
    </cofactor>
</comment>
<dbReference type="InterPro" id="IPR029061">
    <property type="entry name" value="THDP-binding"/>
</dbReference>
<dbReference type="InterPro" id="IPR051424">
    <property type="entry name" value="Transketolase-like"/>
</dbReference>
<gene>
    <name evidence="11" type="ORF">CLV71_12126</name>
</gene>
<dbReference type="FunFam" id="3.40.50.970:FF:000129">
    <property type="entry name" value="Transketolase"/>
    <property type="match status" value="1"/>
</dbReference>
<evidence type="ECO:0000256" key="3">
    <source>
        <dbReference type="ARBA" id="ARBA00007131"/>
    </source>
</evidence>
<feature type="domain" description="Transketolase-like pyrimidine-binding" evidence="10">
    <location>
        <begin position="26"/>
        <end position="188"/>
    </location>
</feature>
<dbReference type="SUPFAM" id="SSF52518">
    <property type="entry name" value="Thiamin diphosphate-binding fold (THDP-binding)"/>
    <property type="match status" value="1"/>
</dbReference>
<evidence type="ECO:0000313" key="12">
    <source>
        <dbReference type="Proteomes" id="UP000294927"/>
    </source>
</evidence>
<reference evidence="11 12" key="1">
    <citation type="submission" date="2019-03" db="EMBL/GenBank/DDBJ databases">
        <title>Genomic Encyclopedia of Archaeal and Bacterial Type Strains, Phase II (KMG-II): from individual species to whole genera.</title>
        <authorList>
            <person name="Goeker M."/>
        </authorList>
    </citation>
    <scope>NUCLEOTIDE SEQUENCE [LARGE SCALE GENOMIC DNA]</scope>
    <source>
        <strain evidence="11 12">DSM 45499</strain>
    </source>
</reference>
<dbReference type="CDD" id="cd07033">
    <property type="entry name" value="TPP_PYR_DXS_TK_like"/>
    <property type="match status" value="1"/>
</dbReference>
<evidence type="ECO:0000256" key="6">
    <source>
        <dbReference type="ARBA" id="ARBA00022723"/>
    </source>
</evidence>
<dbReference type="GO" id="GO:0000287">
    <property type="term" value="F:magnesium ion binding"/>
    <property type="evidence" value="ECO:0007669"/>
    <property type="project" value="UniProtKB-ARBA"/>
</dbReference>
<evidence type="ECO:0000256" key="9">
    <source>
        <dbReference type="ARBA" id="ARBA00023052"/>
    </source>
</evidence>
<evidence type="ECO:0000256" key="2">
    <source>
        <dbReference type="ARBA" id="ARBA00001964"/>
    </source>
</evidence>
<dbReference type="GO" id="GO:0004802">
    <property type="term" value="F:transketolase activity"/>
    <property type="evidence" value="ECO:0007669"/>
    <property type="project" value="TreeGrafter"/>
</dbReference>
<keyword evidence="6" id="KW-0479">Metal-binding</keyword>
<keyword evidence="5" id="KW-0808">Transferase</keyword>
<dbReference type="Gene3D" id="3.40.50.970">
    <property type="match status" value="1"/>
</dbReference>
<evidence type="ECO:0000256" key="1">
    <source>
        <dbReference type="ARBA" id="ARBA00001913"/>
    </source>
</evidence>
<comment type="cofactor">
    <cofactor evidence="1">
        <name>Ca(2+)</name>
        <dbReference type="ChEBI" id="CHEBI:29108"/>
    </cofactor>
</comment>
<dbReference type="Pfam" id="PF02779">
    <property type="entry name" value="Transket_pyr"/>
    <property type="match status" value="1"/>
</dbReference>
<evidence type="ECO:0000313" key="11">
    <source>
        <dbReference type="EMBL" id="TDV40960.1"/>
    </source>
</evidence>
<dbReference type="GO" id="GO:0030976">
    <property type="term" value="F:thiamine pyrophosphate binding"/>
    <property type="evidence" value="ECO:0007669"/>
    <property type="project" value="TreeGrafter"/>
</dbReference>
<proteinExistence type="inferred from homology"/>
<dbReference type="InterPro" id="IPR009014">
    <property type="entry name" value="Transketo_C/PFOR_II"/>
</dbReference>
<evidence type="ECO:0000256" key="4">
    <source>
        <dbReference type="ARBA" id="ARBA00011738"/>
    </source>
</evidence>
<dbReference type="Proteomes" id="UP000294927">
    <property type="component" value="Unassembled WGS sequence"/>
</dbReference>
<sequence>MGATDIATDRSVADVLDHVWENRSTIQSRDAYAMVLLALGRENPLLACLSNDMDFEDHFAAVLPRQYVELGIAEQNMMTVAAGMTVAARPVFANGMSPFAIARAFEQIKIDIAGANLPVKIVATHGGLASGHYGPTHHSLEDVGATRMLPNMTVVVPGDAFETVQATVALAATPGPAYLRLGRLATDTLYEERAEFVLGRARVLREPGRVLYIATGPYPNLVAAGAARELAARGISAGHLNLHTVKPLDRETVLDAITSAEVVVTIEDHRALGGMGGAVCEVVAEVGGPPVRRIGVPDVHYDLVGGEGYLLDRAGINVPNAIARALDVVAR</sequence>
<evidence type="ECO:0000259" key="10">
    <source>
        <dbReference type="SMART" id="SM00861"/>
    </source>
</evidence>
<dbReference type="Gene3D" id="3.40.50.920">
    <property type="match status" value="1"/>
</dbReference>
<dbReference type="SUPFAM" id="SSF52922">
    <property type="entry name" value="TK C-terminal domain-like"/>
    <property type="match status" value="1"/>
</dbReference>
<keyword evidence="7" id="KW-0106">Calcium</keyword>
<keyword evidence="8" id="KW-0460">Magnesium</keyword>
<organism evidence="11 12">
    <name type="scientific">Actinophytocola oryzae</name>
    <dbReference type="NCBI Taxonomy" id="502181"/>
    <lineage>
        <taxon>Bacteria</taxon>
        <taxon>Bacillati</taxon>
        <taxon>Actinomycetota</taxon>
        <taxon>Actinomycetes</taxon>
        <taxon>Pseudonocardiales</taxon>
        <taxon>Pseudonocardiaceae</taxon>
    </lineage>
</organism>
<dbReference type="PANTHER" id="PTHR43195:SF1">
    <property type="entry name" value="FI06132P-RELATED"/>
    <property type="match status" value="1"/>
</dbReference>
<keyword evidence="9" id="KW-0786">Thiamine pyrophosphate</keyword>
<dbReference type="AlphaFoldDB" id="A0A4R7UWR4"/>
<comment type="similarity">
    <text evidence="3">Belongs to the transketolase family.</text>
</comment>
<comment type="subunit">
    <text evidence="4">Homodimer.</text>
</comment>
<evidence type="ECO:0000256" key="5">
    <source>
        <dbReference type="ARBA" id="ARBA00022679"/>
    </source>
</evidence>
<dbReference type="OrthoDB" id="8732661at2"/>
<dbReference type="SMART" id="SM00861">
    <property type="entry name" value="Transket_pyr"/>
    <property type="match status" value="1"/>
</dbReference>
<evidence type="ECO:0000256" key="8">
    <source>
        <dbReference type="ARBA" id="ARBA00022842"/>
    </source>
</evidence>
<protein>
    <submittedName>
        <fullName evidence="11">Transketolase</fullName>
    </submittedName>
</protein>
<dbReference type="InterPro" id="IPR033248">
    <property type="entry name" value="Transketolase_C"/>
</dbReference>
<dbReference type="InterPro" id="IPR005475">
    <property type="entry name" value="Transketolase-like_Pyr-bd"/>
</dbReference>
<comment type="caution">
    <text evidence="11">The sequence shown here is derived from an EMBL/GenBank/DDBJ whole genome shotgun (WGS) entry which is preliminary data.</text>
</comment>